<organism evidence="2 3">
    <name type="scientific">Stenotrophomonas nitritireducens</name>
    <dbReference type="NCBI Taxonomy" id="83617"/>
    <lineage>
        <taxon>Bacteria</taxon>
        <taxon>Pseudomonadati</taxon>
        <taxon>Pseudomonadota</taxon>
        <taxon>Gammaproteobacteria</taxon>
        <taxon>Lysobacterales</taxon>
        <taxon>Lysobacteraceae</taxon>
        <taxon>Stenotrophomonas</taxon>
    </lineage>
</organism>
<evidence type="ECO:0000256" key="1">
    <source>
        <dbReference type="SAM" id="Phobius"/>
    </source>
</evidence>
<dbReference type="EMBL" id="LDJG01000013">
    <property type="protein sequence ID" value="KRG57400.1"/>
    <property type="molecule type" value="Genomic_DNA"/>
</dbReference>
<dbReference type="RefSeq" id="WP_152984100.1">
    <property type="nucleotide sequence ID" value="NZ_LDJG01000013.1"/>
</dbReference>
<evidence type="ECO:0000313" key="2">
    <source>
        <dbReference type="EMBL" id="KRG57400.1"/>
    </source>
</evidence>
<gene>
    <name evidence="2" type="ORF">ABB22_09180</name>
</gene>
<dbReference type="Proteomes" id="UP000050902">
    <property type="component" value="Unassembled WGS sequence"/>
</dbReference>
<comment type="caution">
    <text evidence="2">The sequence shown here is derived from an EMBL/GenBank/DDBJ whole genome shotgun (WGS) entry which is preliminary data.</text>
</comment>
<evidence type="ECO:0000313" key="3">
    <source>
        <dbReference type="Proteomes" id="UP000050902"/>
    </source>
</evidence>
<feature type="transmembrane region" description="Helical" evidence="1">
    <location>
        <begin position="127"/>
        <end position="154"/>
    </location>
</feature>
<keyword evidence="1" id="KW-0812">Transmembrane</keyword>
<evidence type="ECO:0008006" key="4">
    <source>
        <dbReference type="Google" id="ProtNLM"/>
    </source>
</evidence>
<proteinExistence type="predicted"/>
<accession>A0ABR5NJX4</accession>
<name>A0ABR5NJX4_9GAMM</name>
<feature type="transmembrane region" description="Helical" evidence="1">
    <location>
        <begin position="57"/>
        <end position="76"/>
    </location>
</feature>
<reference evidence="2 3" key="1">
    <citation type="submission" date="2015-05" db="EMBL/GenBank/DDBJ databases">
        <title>Genome sequencing and analysis of members of genus Stenotrophomonas.</title>
        <authorList>
            <person name="Patil P.P."/>
            <person name="Midha S."/>
            <person name="Patil P.B."/>
        </authorList>
    </citation>
    <scope>NUCLEOTIDE SEQUENCE [LARGE SCALE GENOMIC DNA]</scope>
    <source>
        <strain evidence="2 3">DSM 12575</strain>
    </source>
</reference>
<feature type="transmembrane region" description="Helical" evidence="1">
    <location>
        <begin position="97"/>
        <end position="115"/>
    </location>
</feature>
<feature type="transmembrane region" description="Helical" evidence="1">
    <location>
        <begin position="31"/>
        <end position="51"/>
    </location>
</feature>
<keyword evidence="1" id="KW-0472">Membrane</keyword>
<keyword evidence="3" id="KW-1185">Reference proteome</keyword>
<sequence length="158" mass="18108">MKRAQDTGQVMEEERVNGREMFAAMSRQEKTAWLLLAAFGLSAGLVGWRLFFSDAALGKNVVYPAWYLFWVGYFFFIRKDRTVAADERDRIIQAHGVRAGYAALALMLVVVSVLAEGYGEFVASRTGYWLANFLVWLVCLSVSLHAAVMVWHYWRDRR</sequence>
<keyword evidence="1" id="KW-1133">Transmembrane helix</keyword>
<protein>
    <recommendedName>
        <fullName evidence="4">Transmembrane protein</fullName>
    </recommendedName>
</protein>